<evidence type="ECO:0000313" key="3">
    <source>
        <dbReference type="EMBL" id="KAJ2749397.1"/>
    </source>
</evidence>
<sequence length="176" mass="19711">MNHGYASTRIRTLQNLAKRKRFDISIGIQSALTFIYTAELVYYFVRLRHLAGTRPAAWRATIMFILLIVDVVLIWLTFRCKSNDTGARSSQQHLSTIVAGPAYIHRPAGGAQFDRRNHENPFADEMGPYYAEHQDTTANSQGPHAPQPAHGSHSAHPSLPAYNESGRSRLNTPITQ</sequence>
<feature type="transmembrane region" description="Helical" evidence="2">
    <location>
        <begin position="57"/>
        <end position="78"/>
    </location>
</feature>
<dbReference type="Proteomes" id="UP001140011">
    <property type="component" value="Unassembled WGS sequence"/>
</dbReference>
<reference evidence="3" key="1">
    <citation type="submission" date="2022-07" db="EMBL/GenBank/DDBJ databases">
        <title>Phylogenomic reconstructions and comparative analyses of Kickxellomycotina fungi.</title>
        <authorList>
            <person name="Reynolds N.K."/>
            <person name="Stajich J.E."/>
            <person name="Barry K."/>
            <person name="Grigoriev I.V."/>
            <person name="Crous P."/>
            <person name="Smith M.E."/>
        </authorList>
    </citation>
    <scope>NUCLEOTIDE SEQUENCE</scope>
    <source>
        <strain evidence="3">BCRC 34297</strain>
    </source>
</reference>
<dbReference type="EMBL" id="JANBUH010000797">
    <property type="protein sequence ID" value="KAJ2749397.1"/>
    <property type="molecule type" value="Genomic_DNA"/>
</dbReference>
<name>A0A9W8GPR0_9FUNG</name>
<keyword evidence="2" id="KW-0812">Transmembrane</keyword>
<feature type="transmembrane region" description="Helical" evidence="2">
    <location>
        <begin position="21"/>
        <end position="45"/>
    </location>
</feature>
<proteinExistence type="predicted"/>
<dbReference type="OrthoDB" id="5553477at2759"/>
<dbReference type="AlphaFoldDB" id="A0A9W8GPR0"/>
<comment type="caution">
    <text evidence="3">The sequence shown here is derived from an EMBL/GenBank/DDBJ whole genome shotgun (WGS) entry which is preliminary data.</text>
</comment>
<keyword evidence="2" id="KW-1133">Transmembrane helix</keyword>
<evidence type="ECO:0000256" key="1">
    <source>
        <dbReference type="SAM" id="MobiDB-lite"/>
    </source>
</evidence>
<evidence type="ECO:0000256" key="2">
    <source>
        <dbReference type="SAM" id="Phobius"/>
    </source>
</evidence>
<evidence type="ECO:0000313" key="4">
    <source>
        <dbReference type="Proteomes" id="UP001140011"/>
    </source>
</evidence>
<protein>
    <submittedName>
        <fullName evidence="3">Uncharacterized protein</fullName>
    </submittedName>
</protein>
<accession>A0A9W8GPR0</accession>
<keyword evidence="2" id="KW-0472">Membrane</keyword>
<gene>
    <name evidence="3" type="ORF">GGI19_005681</name>
</gene>
<organism evidence="3 4">
    <name type="scientific">Coemansia pectinata</name>
    <dbReference type="NCBI Taxonomy" id="1052879"/>
    <lineage>
        <taxon>Eukaryota</taxon>
        <taxon>Fungi</taxon>
        <taxon>Fungi incertae sedis</taxon>
        <taxon>Zoopagomycota</taxon>
        <taxon>Kickxellomycotina</taxon>
        <taxon>Kickxellomycetes</taxon>
        <taxon>Kickxellales</taxon>
        <taxon>Kickxellaceae</taxon>
        <taxon>Coemansia</taxon>
    </lineage>
</organism>
<feature type="region of interest" description="Disordered" evidence="1">
    <location>
        <begin position="134"/>
        <end position="176"/>
    </location>
</feature>
<keyword evidence="4" id="KW-1185">Reference proteome</keyword>